<dbReference type="AlphaFoldDB" id="A0AAV7TNW3"/>
<evidence type="ECO:0000256" key="1">
    <source>
        <dbReference type="SAM" id="MobiDB-lite"/>
    </source>
</evidence>
<evidence type="ECO:0000313" key="2">
    <source>
        <dbReference type="EMBL" id="KAJ1177896.1"/>
    </source>
</evidence>
<protein>
    <submittedName>
        <fullName evidence="2">Uncharacterized protein</fullName>
    </submittedName>
</protein>
<accession>A0AAV7TNW3</accession>
<gene>
    <name evidence="2" type="ORF">NDU88_003148</name>
</gene>
<dbReference type="Proteomes" id="UP001066276">
    <property type="component" value="Chromosome 3_2"/>
</dbReference>
<feature type="compositionally biased region" description="Low complexity" evidence="1">
    <location>
        <begin position="37"/>
        <end position="62"/>
    </location>
</feature>
<organism evidence="2 3">
    <name type="scientific">Pleurodeles waltl</name>
    <name type="common">Iberian ribbed newt</name>
    <dbReference type="NCBI Taxonomy" id="8319"/>
    <lineage>
        <taxon>Eukaryota</taxon>
        <taxon>Metazoa</taxon>
        <taxon>Chordata</taxon>
        <taxon>Craniata</taxon>
        <taxon>Vertebrata</taxon>
        <taxon>Euteleostomi</taxon>
        <taxon>Amphibia</taxon>
        <taxon>Batrachia</taxon>
        <taxon>Caudata</taxon>
        <taxon>Salamandroidea</taxon>
        <taxon>Salamandridae</taxon>
        <taxon>Pleurodelinae</taxon>
        <taxon>Pleurodeles</taxon>
    </lineage>
</organism>
<proteinExistence type="predicted"/>
<dbReference type="EMBL" id="JANPWB010000006">
    <property type="protein sequence ID" value="KAJ1177896.1"/>
    <property type="molecule type" value="Genomic_DNA"/>
</dbReference>
<reference evidence="2" key="1">
    <citation type="journal article" date="2022" name="bioRxiv">
        <title>Sequencing and chromosome-scale assembly of the giantPleurodeles waltlgenome.</title>
        <authorList>
            <person name="Brown T."/>
            <person name="Elewa A."/>
            <person name="Iarovenko S."/>
            <person name="Subramanian E."/>
            <person name="Araus A.J."/>
            <person name="Petzold A."/>
            <person name="Susuki M."/>
            <person name="Suzuki K.-i.T."/>
            <person name="Hayashi T."/>
            <person name="Toyoda A."/>
            <person name="Oliveira C."/>
            <person name="Osipova E."/>
            <person name="Leigh N.D."/>
            <person name="Simon A."/>
            <person name="Yun M.H."/>
        </authorList>
    </citation>
    <scope>NUCLEOTIDE SEQUENCE</scope>
    <source>
        <strain evidence="2">20211129_DDA</strain>
        <tissue evidence="2">Liver</tissue>
    </source>
</reference>
<feature type="compositionally biased region" description="Basic residues" evidence="1">
    <location>
        <begin position="63"/>
        <end position="78"/>
    </location>
</feature>
<feature type="region of interest" description="Disordered" evidence="1">
    <location>
        <begin position="37"/>
        <end position="84"/>
    </location>
</feature>
<sequence>MVAAPGPPAALQEAATLREMAAAPGPPEALQEVAALQEAAAAPGSPAALQEAVAPQRQLQHQGHQRLSRRWQHSRRQRQQTPTP</sequence>
<name>A0AAV7TNW3_PLEWA</name>
<keyword evidence="3" id="KW-1185">Reference proteome</keyword>
<comment type="caution">
    <text evidence="2">The sequence shown here is derived from an EMBL/GenBank/DDBJ whole genome shotgun (WGS) entry which is preliminary data.</text>
</comment>
<evidence type="ECO:0000313" key="3">
    <source>
        <dbReference type="Proteomes" id="UP001066276"/>
    </source>
</evidence>